<dbReference type="Gene3D" id="2.60.40.10">
    <property type="entry name" value="Immunoglobulins"/>
    <property type="match status" value="1"/>
</dbReference>
<reference evidence="2" key="1">
    <citation type="submission" date="2021-10" db="EMBL/GenBank/DDBJ databases">
        <title>Collection of gut derived symbiotic bacterial strains cultured from healthy donors.</title>
        <authorList>
            <person name="Lin H."/>
            <person name="Littmann E."/>
            <person name="Claire K."/>
            <person name="Pamer E."/>
        </authorList>
    </citation>
    <scope>NUCLEOTIDE SEQUENCE</scope>
    <source>
        <strain evidence="2">MSK.23.4</strain>
    </source>
</reference>
<feature type="domain" description="SpaA-like prealbumin fold" evidence="1">
    <location>
        <begin position="54"/>
        <end position="97"/>
    </location>
</feature>
<dbReference type="EMBL" id="JAJBNC010000219">
    <property type="protein sequence ID" value="MCB5495951.1"/>
    <property type="molecule type" value="Genomic_DNA"/>
</dbReference>
<comment type="caution">
    <text evidence="2">The sequence shown here is derived from an EMBL/GenBank/DDBJ whole genome shotgun (WGS) entry which is preliminary data.</text>
</comment>
<name>A0AAJ1ESH9_MEDGN</name>
<dbReference type="AlphaFoldDB" id="A0AAJ1ESH9"/>
<feature type="non-terminal residue" evidence="2">
    <location>
        <position position="1"/>
    </location>
</feature>
<accession>A0AAJ1ESH9</accession>
<evidence type="ECO:0000313" key="2">
    <source>
        <dbReference type="EMBL" id="MCB5495951.1"/>
    </source>
</evidence>
<sequence>DSYKLNDTRYYFYIDEKGAFSVSDLNGTVEDGTFNVPFHGTMTITVKNEIDICNLRITKKNDNSKVLENAEFSLYSDMECTKEIEKGKTDKNGQLNFD</sequence>
<organism evidence="2 3">
    <name type="scientific">Mediterraneibacter gnavus</name>
    <name type="common">Ruminococcus gnavus</name>
    <dbReference type="NCBI Taxonomy" id="33038"/>
    <lineage>
        <taxon>Bacteria</taxon>
        <taxon>Bacillati</taxon>
        <taxon>Bacillota</taxon>
        <taxon>Clostridia</taxon>
        <taxon>Lachnospirales</taxon>
        <taxon>Lachnospiraceae</taxon>
        <taxon>Mediterraneibacter</taxon>
    </lineage>
</organism>
<evidence type="ECO:0000259" key="1">
    <source>
        <dbReference type="Pfam" id="PF17802"/>
    </source>
</evidence>
<dbReference type="Pfam" id="PF17802">
    <property type="entry name" value="SpaA"/>
    <property type="match status" value="1"/>
</dbReference>
<gene>
    <name evidence="2" type="ORF">LIQ10_19910</name>
</gene>
<dbReference type="InterPro" id="IPR041033">
    <property type="entry name" value="SpaA_PFL_dom_1"/>
</dbReference>
<protein>
    <recommendedName>
        <fullName evidence="1">SpaA-like prealbumin fold domain-containing protein</fullName>
    </recommendedName>
</protein>
<evidence type="ECO:0000313" key="3">
    <source>
        <dbReference type="Proteomes" id="UP001297422"/>
    </source>
</evidence>
<dbReference type="RefSeq" id="WP_226973509.1">
    <property type="nucleotide sequence ID" value="NZ_JAJBNC010000219.1"/>
</dbReference>
<dbReference type="Proteomes" id="UP001297422">
    <property type="component" value="Unassembled WGS sequence"/>
</dbReference>
<feature type="non-terminal residue" evidence="2">
    <location>
        <position position="98"/>
    </location>
</feature>
<dbReference type="InterPro" id="IPR013783">
    <property type="entry name" value="Ig-like_fold"/>
</dbReference>
<proteinExistence type="predicted"/>